<sequence length="116" mass="12608">MTPQRDTTVSTHVLDTSAGHPAAGITVELSVRSGDEAWSWYATSATDQDGRCADFPAVSPDARLARLRFAVAPYLAQTRGRSFFPQVTVEFALATGEHHHVPLLLNPFGYSTYRGS</sequence>
<dbReference type="GO" id="GO:0033971">
    <property type="term" value="F:hydroxyisourate hydrolase activity"/>
    <property type="evidence" value="ECO:0007669"/>
    <property type="project" value="UniProtKB-EC"/>
</dbReference>
<evidence type="ECO:0000256" key="7">
    <source>
        <dbReference type="PIRSR" id="PIRSR600895-51"/>
    </source>
</evidence>
<dbReference type="InterPro" id="IPR000895">
    <property type="entry name" value="Transthyretin/HIU_hydrolase"/>
</dbReference>
<keyword evidence="11" id="KW-1185">Reference proteome</keyword>
<evidence type="ECO:0000256" key="1">
    <source>
        <dbReference type="ARBA" id="ARBA00001043"/>
    </source>
</evidence>
<evidence type="ECO:0000256" key="4">
    <source>
        <dbReference type="ARBA" id="ARBA00011881"/>
    </source>
</evidence>
<dbReference type="PANTHER" id="PTHR10395:SF7">
    <property type="entry name" value="5-HYDROXYISOURATE HYDROLASE"/>
    <property type="match status" value="1"/>
</dbReference>
<dbReference type="OrthoDB" id="9792386at2"/>
<gene>
    <name evidence="10" type="ORF">AQ490_00690</name>
</gene>
<dbReference type="EMBL" id="LLZU01000001">
    <property type="protein sequence ID" value="KRV51321.1"/>
    <property type="molecule type" value="Genomic_DNA"/>
</dbReference>
<dbReference type="NCBIfam" id="TIGR02962">
    <property type="entry name" value="hdxy_isourate"/>
    <property type="match status" value="1"/>
</dbReference>
<evidence type="ECO:0000313" key="11">
    <source>
        <dbReference type="Proteomes" id="UP000050867"/>
    </source>
</evidence>
<organism evidence="10 11">
    <name type="scientific">Wenjunlia vitaminophila</name>
    <name type="common">Streptomyces vitaminophilus</name>
    <dbReference type="NCBI Taxonomy" id="76728"/>
    <lineage>
        <taxon>Bacteria</taxon>
        <taxon>Bacillati</taxon>
        <taxon>Actinomycetota</taxon>
        <taxon>Actinomycetes</taxon>
        <taxon>Kitasatosporales</taxon>
        <taxon>Streptomycetaceae</taxon>
        <taxon>Wenjunlia</taxon>
    </lineage>
</organism>
<dbReference type="SUPFAM" id="SSF49472">
    <property type="entry name" value="Transthyretin (synonym: prealbumin)"/>
    <property type="match status" value="1"/>
</dbReference>
<evidence type="ECO:0000256" key="6">
    <source>
        <dbReference type="ARBA" id="ARBA00022801"/>
    </source>
</evidence>
<feature type="binding site" evidence="7">
    <location>
        <position position="113"/>
    </location>
    <ligand>
        <name>substrate</name>
    </ligand>
</feature>
<dbReference type="InterPro" id="IPR023416">
    <property type="entry name" value="Transthyretin/HIU_hydrolase_d"/>
</dbReference>
<dbReference type="AlphaFoldDB" id="A0A0T6LZB9"/>
<comment type="caution">
    <text evidence="10">The sequence shown here is derived from an EMBL/GenBank/DDBJ whole genome shotgun (WGS) entry which is preliminary data.</text>
</comment>
<dbReference type="PRINTS" id="PR00189">
    <property type="entry name" value="TRNSTHYRETIN"/>
</dbReference>
<evidence type="ECO:0000259" key="9">
    <source>
        <dbReference type="Pfam" id="PF00576"/>
    </source>
</evidence>
<dbReference type="InterPro" id="IPR014306">
    <property type="entry name" value="Hydroxyisourate_hydrolase"/>
</dbReference>
<accession>A0A0T6LZB9</accession>
<dbReference type="PANTHER" id="PTHR10395">
    <property type="entry name" value="URICASE AND TRANSTHYRETIN-RELATED"/>
    <property type="match status" value="1"/>
</dbReference>
<evidence type="ECO:0000256" key="2">
    <source>
        <dbReference type="ARBA" id="ARBA00002704"/>
    </source>
</evidence>
<dbReference type="EC" id="3.5.2.17" evidence="8"/>
<name>A0A0T6LZB9_WENVI</name>
<protein>
    <recommendedName>
        <fullName evidence="8">5-hydroxyisourate hydrolase</fullName>
        <shortName evidence="8">HIU hydrolase</shortName>
        <shortName evidence="8">HIUHase</shortName>
        <ecNumber evidence="8">3.5.2.17</ecNumber>
    </recommendedName>
</protein>
<dbReference type="PROSITE" id="PS00768">
    <property type="entry name" value="TRANSTHYRETIN_1"/>
    <property type="match status" value="1"/>
</dbReference>
<dbReference type="GO" id="GO:0006144">
    <property type="term" value="P:purine nucleobase metabolic process"/>
    <property type="evidence" value="ECO:0007669"/>
    <property type="project" value="UniProtKB-KW"/>
</dbReference>
<feature type="binding site" evidence="7">
    <location>
        <position position="51"/>
    </location>
    <ligand>
        <name>substrate</name>
    </ligand>
</feature>
<comment type="function">
    <text evidence="2">Catalyzes the hydrolysis of 5-hydroxyisourate (HIU) to 2-oxo-4-hydroxy-4-carboxy-5-ureidoimidazoline (OHCU).</text>
</comment>
<dbReference type="RefSeq" id="WP_018383214.1">
    <property type="nucleotide sequence ID" value="NZ_LLZU01000001.1"/>
</dbReference>
<dbReference type="Proteomes" id="UP000050867">
    <property type="component" value="Unassembled WGS sequence"/>
</dbReference>
<evidence type="ECO:0000313" key="10">
    <source>
        <dbReference type="EMBL" id="KRV51321.1"/>
    </source>
</evidence>
<dbReference type="Gene3D" id="2.60.40.180">
    <property type="entry name" value="Transthyretin/hydroxyisourate hydrolase domain"/>
    <property type="match status" value="1"/>
</dbReference>
<keyword evidence="5 8" id="KW-0659">Purine metabolism</keyword>
<proteinExistence type="inferred from homology"/>
<dbReference type="CDD" id="cd05822">
    <property type="entry name" value="TLP_HIUase"/>
    <property type="match status" value="1"/>
</dbReference>
<keyword evidence="6 8" id="KW-0378">Hydrolase</keyword>
<reference evidence="10 11" key="1">
    <citation type="submission" date="2015-10" db="EMBL/GenBank/DDBJ databases">
        <title>Draft genome sequence of pyrrolomycin-producing Streptomyces vitaminophilus.</title>
        <authorList>
            <person name="Graham D.E."/>
            <person name="Mahan K.M."/>
            <person name="Klingeman D.M."/>
            <person name="Hettich R.L."/>
            <person name="Parry R.J."/>
        </authorList>
    </citation>
    <scope>NUCLEOTIDE SEQUENCE [LARGE SCALE GENOMIC DNA]</scope>
    <source>
        <strain evidence="10 11">ATCC 31673</strain>
    </source>
</reference>
<dbReference type="eggNOG" id="COG2351">
    <property type="taxonomic scope" value="Bacteria"/>
</dbReference>
<dbReference type="InterPro" id="IPR023418">
    <property type="entry name" value="Thyroxine_BS"/>
</dbReference>
<dbReference type="Pfam" id="PF00576">
    <property type="entry name" value="Transthyretin"/>
    <property type="match status" value="1"/>
</dbReference>
<comment type="catalytic activity">
    <reaction evidence="1 8">
        <text>5-hydroxyisourate + H2O = 5-hydroxy-2-oxo-4-ureido-2,5-dihydro-1H-imidazole-5-carboxylate + H(+)</text>
        <dbReference type="Rhea" id="RHEA:23736"/>
        <dbReference type="ChEBI" id="CHEBI:15377"/>
        <dbReference type="ChEBI" id="CHEBI:15378"/>
        <dbReference type="ChEBI" id="CHEBI:18072"/>
        <dbReference type="ChEBI" id="CHEBI:58639"/>
        <dbReference type="EC" id="3.5.2.17"/>
    </reaction>
</comment>
<evidence type="ECO:0000256" key="3">
    <source>
        <dbReference type="ARBA" id="ARBA00009850"/>
    </source>
</evidence>
<evidence type="ECO:0000256" key="8">
    <source>
        <dbReference type="RuleBase" id="RU361270"/>
    </source>
</evidence>
<dbReference type="InterPro" id="IPR036817">
    <property type="entry name" value="Transthyretin/HIU_hydrolase_sf"/>
</dbReference>
<comment type="subunit">
    <text evidence="4 8">Homotetramer.</text>
</comment>
<comment type="similarity">
    <text evidence="3 8">Belongs to the transthyretin family. 5-hydroxyisourate hydrolase subfamily.</text>
</comment>
<feature type="binding site" evidence="7">
    <location>
        <position position="12"/>
    </location>
    <ligand>
        <name>substrate</name>
    </ligand>
</feature>
<feature type="domain" description="Transthyretin/hydroxyisourate hydrolase" evidence="9">
    <location>
        <begin position="9"/>
        <end position="115"/>
    </location>
</feature>
<dbReference type="STRING" id="76728.AQ490_00690"/>
<evidence type="ECO:0000256" key="5">
    <source>
        <dbReference type="ARBA" id="ARBA00022631"/>
    </source>
</evidence>